<protein>
    <submittedName>
        <fullName evidence="4">Efflux RND transporter permease subunit</fullName>
    </submittedName>
</protein>
<dbReference type="InterPro" id="IPR027463">
    <property type="entry name" value="AcrB_DN_DC_subdom"/>
</dbReference>
<feature type="region of interest" description="Disordered" evidence="2">
    <location>
        <begin position="215"/>
        <end position="241"/>
    </location>
</feature>
<dbReference type="Gene3D" id="3.30.2090.10">
    <property type="entry name" value="Multidrug efflux transporter AcrB TolC docking domain, DN and DC subdomains"/>
    <property type="match status" value="3"/>
</dbReference>
<dbReference type="Gene3D" id="3.30.70.1440">
    <property type="entry name" value="Multidrug efflux transporter AcrB pore domain"/>
    <property type="match status" value="1"/>
</dbReference>
<feature type="transmembrane region" description="Helical" evidence="3">
    <location>
        <begin position="12"/>
        <end position="30"/>
    </location>
</feature>
<feature type="transmembrane region" description="Helical" evidence="3">
    <location>
        <begin position="1242"/>
        <end position="1261"/>
    </location>
</feature>
<accession>A0A923LQL3</accession>
<dbReference type="Gene3D" id="3.30.70.1430">
    <property type="entry name" value="Multidrug efflux transporter AcrB pore domain"/>
    <property type="match status" value="2"/>
</dbReference>
<feature type="coiled-coil region" evidence="1">
    <location>
        <begin position="439"/>
        <end position="470"/>
    </location>
</feature>
<feature type="transmembrane region" description="Helical" evidence="3">
    <location>
        <begin position="710"/>
        <end position="730"/>
    </location>
</feature>
<feature type="transmembrane region" description="Helical" evidence="3">
    <location>
        <begin position="1166"/>
        <end position="1188"/>
    </location>
</feature>
<feature type="transmembrane region" description="Helical" evidence="3">
    <location>
        <begin position="799"/>
        <end position="824"/>
    </location>
</feature>
<feature type="transmembrane region" description="Helical" evidence="3">
    <location>
        <begin position="613"/>
        <end position="632"/>
    </location>
</feature>
<keyword evidence="5" id="KW-1185">Reference proteome</keyword>
<keyword evidence="3" id="KW-0812">Transmembrane</keyword>
<reference evidence="4" key="1">
    <citation type="submission" date="2020-08" db="EMBL/GenBank/DDBJ databases">
        <title>Genome public.</title>
        <authorList>
            <person name="Liu C."/>
            <person name="Sun Q."/>
        </authorList>
    </citation>
    <scope>NUCLEOTIDE SEQUENCE</scope>
    <source>
        <strain evidence="4">BX1005</strain>
    </source>
</reference>
<dbReference type="Gene3D" id="1.20.1640.10">
    <property type="entry name" value="Multidrug efflux transporter AcrB transmembrane domain"/>
    <property type="match status" value="3"/>
</dbReference>
<dbReference type="Proteomes" id="UP000606720">
    <property type="component" value="Unassembled WGS sequence"/>
</dbReference>
<feature type="transmembrane region" description="Helical" evidence="3">
    <location>
        <begin position="1273"/>
        <end position="1296"/>
    </location>
</feature>
<dbReference type="GO" id="GO:0042910">
    <property type="term" value="F:xenobiotic transmembrane transporter activity"/>
    <property type="evidence" value="ECO:0007669"/>
    <property type="project" value="TreeGrafter"/>
</dbReference>
<keyword evidence="3" id="KW-0472">Membrane</keyword>
<dbReference type="SUPFAM" id="SSF82866">
    <property type="entry name" value="Multidrug efflux transporter AcrB transmembrane domain"/>
    <property type="match status" value="2"/>
</dbReference>
<dbReference type="EMBL" id="JACOPH010000018">
    <property type="protein sequence ID" value="MBC5715340.1"/>
    <property type="molecule type" value="Genomic_DNA"/>
</dbReference>
<evidence type="ECO:0000256" key="3">
    <source>
        <dbReference type="SAM" id="Phobius"/>
    </source>
</evidence>
<dbReference type="Pfam" id="PF00873">
    <property type="entry name" value="ACR_tran"/>
    <property type="match status" value="2"/>
</dbReference>
<comment type="caution">
    <text evidence="4">The sequence shown here is derived from an EMBL/GenBank/DDBJ whole genome shotgun (WGS) entry which is preliminary data.</text>
</comment>
<feature type="transmembrane region" description="Helical" evidence="3">
    <location>
        <begin position="742"/>
        <end position="769"/>
    </location>
</feature>
<dbReference type="Gene3D" id="3.30.70.1320">
    <property type="entry name" value="Multidrug efflux transporter AcrB pore domain like"/>
    <property type="match status" value="2"/>
</dbReference>
<dbReference type="SUPFAM" id="SSF82693">
    <property type="entry name" value="Multidrug efflux transporter AcrB pore domain, PN1, PN2, PC1 and PC2 subdomains"/>
    <property type="match status" value="2"/>
</dbReference>
<feature type="transmembrane region" description="Helical" evidence="3">
    <location>
        <begin position="639"/>
        <end position="658"/>
    </location>
</feature>
<dbReference type="PANTHER" id="PTHR32063">
    <property type="match status" value="1"/>
</dbReference>
<dbReference type="PANTHER" id="PTHR32063:SF0">
    <property type="entry name" value="SWARMING MOTILITY PROTEIN SWRC"/>
    <property type="match status" value="1"/>
</dbReference>
<keyword evidence="1" id="KW-0175">Coiled coil</keyword>
<dbReference type="InterPro" id="IPR001036">
    <property type="entry name" value="Acrflvin-R"/>
</dbReference>
<evidence type="ECO:0000256" key="1">
    <source>
        <dbReference type="SAM" id="Coils"/>
    </source>
</evidence>
<evidence type="ECO:0000313" key="4">
    <source>
        <dbReference type="EMBL" id="MBC5715340.1"/>
    </source>
</evidence>
<organism evidence="4 5">
    <name type="scientific">Roseburia zhanii</name>
    <dbReference type="NCBI Taxonomy" id="2763064"/>
    <lineage>
        <taxon>Bacteria</taxon>
        <taxon>Bacillati</taxon>
        <taxon>Bacillota</taxon>
        <taxon>Clostridia</taxon>
        <taxon>Lachnospirales</taxon>
        <taxon>Lachnospiraceae</taxon>
        <taxon>Roseburia</taxon>
    </lineage>
</organism>
<evidence type="ECO:0000256" key="2">
    <source>
        <dbReference type="SAM" id="MobiDB-lite"/>
    </source>
</evidence>
<proteinExistence type="predicted"/>
<feature type="transmembrane region" description="Helical" evidence="3">
    <location>
        <begin position="670"/>
        <end position="690"/>
    </location>
</feature>
<feature type="transmembrane region" description="Helical" evidence="3">
    <location>
        <begin position="1140"/>
        <end position="1159"/>
    </location>
</feature>
<dbReference type="GO" id="GO:0005886">
    <property type="term" value="C:plasma membrane"/>
    <property type="evidence" value="ECO:0007669"/>
    <property type="project" value="TreeGrafter"/>
</dbReference>
<feature type="compositionally biased region" description="Polar residues" evidence="2">
    <location>
        <begin position="216"/>
        <end position="241"/>
    </location>
</feature>
<gene>
    <name evidence="4" type="ORF">H8S17_14220</name>
</gene>
<evidence type="ECO:0000313" key="5">
    <source>
        <dbReference type="Proteomes" id="UP000606720"/>
    </source>
</evidence>
<sequence>MIKYSVKKPFTVLVAVIIVLVIGLVSLSGMKTDLLPDMSMPYMIVITTYPGASPEKVEENVTKPLESSLGTINGVENVTSTSAENYSMVMLEFAEDTSMDSAMVKVSSAVNQLEAALPDTCGTPNIMEISMDMMATMYASVSYEGKDIYEVSDFAKDVVIPYFERQSGVASVSDIGMVEKSIEVRLNQEKIDKINEQILLLTNDKLADAKAELSDAENSLSEAKSKINTQESELTDQQNDTTSQLAEATLQLNQAVASRSAYESQLTSLEASKKALEGEKKVYKEKKIEDTYSSLNEMFVKMQAAVSGMQAQLGENSPLDAAQMPIDIKDAIDSPEKLKYFKSAVSTLSSMPGAEIDEDMQKQIKDLDKKTLQQIYDIVNVRIPQIDTEVANLEIEIKTAQEVLKQVESKMSTVDDAYKQAEEGKISAAVGFGSGKAQIAAAKTAMEDAQKELEDANKTYQDSVEEARKNANIDQMLTLDALSGMIYAQNFSMPAGYIDDGKDDQWLLKVGENYESADQIKSMVLCKIDDIGDIQLEDVADITVIDNAGDSYAKVNGSPGVILSVFKGSTVGTSDVSKACKNAISELEEKYPGLDITPLVDQGDYISMLIKSIVSSMVIGALLAIVILAIFLMDIRPTLVVAFSIPFSVLTAIVIMYFTGLSINMMSLSGLSLAVGMLVDNSIVVIENIYRLRYRGLEAPRAAVQGGKQVAGAIIASTLTTICVFFPMVFTTGMVRELMLPFALTITFSLAASLIVALTVVPTMGSALLKKAKPKQHRIFDKIQEGYAVILRFCLRFKVVPLGISVGLLATCIVAVLNMGIVLIPDMGSSQISVTVTMPEEDDKDTAFEKADEVMTAIAKIDAVGYIGAMDAGSSAGLVGGMGVDTQDDYGSFAFYVLPKEDHSSKKQVEDICHTIEADTKEIDCDVEVSNSMMGEMDQMLGSGLQVDISGSDLQTLKNVSEDIMEIVGKVDGFSNISNGQEEADEEIHLNIDKDASMRLGLTGAQIYSEISDRLTTDKTAVTLTVDDTDMDVKIVNETNPLTKENLLDMEFETQTKDDDGKDVTETHKLSEFATLEYGSSMASIARENGERKISVTADTMDGYNTTLLSKEVEKQLADYELPEGYGIEFGGETSNTSDMLVQMIKLLLLGFLLIYLVMVAQFQSLLSPFIVIFTIPLAFTGGLLAMLMTGEQLSLITLMGFLVLMGTVVNNGIVFVDYTNQLRIGGMERRDALAATGKTRMRPILMTAFTTILAMLAMIFSQDTASELGHGMAVVVAGGLFYATFMTMFVVPVMYDILYRKEVKVVDVGDGSIDDAPDDAAEFIEQMTKEQL</sequence>
<keyword evidence="3" id="KW-1133">Transmembrane helix</keyword>
<name>A0A923LQL3_9FIRM</name>
<dbReference type="PRINTS" id="PR00702">
    <property type="entry name" value="ACRIFLAVINRP"/>
</dbReference>
<dbReference type="RefSeq" id="WP_186867720.1">
    <property type="nucleotide sequence ID" value="NZ_JACOPH010000018.1"/>
</dbReference>
<feature type="transmembrane region" description="Helical" evidence="3">
    <location>
        <begin position="1194"/>
        <end position="1221"/>
    </location>
</feature>